<evidence type="ECO:0000256" key="3">
    <source>
        <dbReference type="ARBA" id="ARBA00022448"/>
    </source>
</evidence>
<accession>A0A1G9SZP8</accession>
<dbReference type="Proteomes" id="UP000198552">
    <property type="component" value="Unassembled WGS sequence"/>
</dbReference>
<name>A0A1G9SZP8_9BURK</name>
<organism evidence="9 10">
    <name type="scientific">Oryzisolibacter propanilivorax</name>
    <dbReference type="NCBI Taxonomy" id="1527607"/>
    <lineage>
        <taxon>Bacteria</taxon>
        <taxon>Pseudomonadati</taxon>
        <taxon>Pseudomonadota</taxon>
        <taxon>Betaproteobacteria</taxon>
        <taxon>Burkholderiales</taxon>
        <taxon>Comamonadaceae</taxon>
        <taxon>Oryzisolibacter</taxon>
    </lineage>
</organism>
<sequence length="330" mass="36440">MHCARSRAQRMADNPGPRRGRAFLPLCFPFLLSFPVAFVFKGLAASVAASVLFGAMYFMAPFLVPLDGEQIFGWRVLSTLPFTTALLLGLRQGARVRLLLLRMRRAPWLALGLLASAAMLGVQLWLFLWAPLHGRALPVSLGYFLLPLMMVLTGRVLYGERLTRLQWVATLLAAAGVAHEVLHSGGLSWETWLVSVGYTVYFVWRRWLRSDSLGGHWLDMLLLLPAALWFVLRAPSSLPLVTGSPHLWAMVPLMGLVSAVALALYMMSARWLPLTLFGLLSYVEPVLLALVALVLGESIDHTQWATYGPIFAAVALLVLDGGLRLRQARA</sequence>
<evidence type="ECO:0000256" key="6">
    <source>
        <dbReference type="ARBA" id="ARBA00022989"/>
    </source>
</evidence>
<dbReference type="NCBIfam" id="TIGR00688">
    <property type="entry name" value="rarD"/>
    <property type="match status" value="1"/>
</dbReference>
<feature type="transmembrane region" description="Helical" evidence="8">
    <location>
        <begin position="247"/>
        <end position="267"/>
    </location>
</feature>
<comment type="similarity">
    <text evidence="2">Belongs to the EamA transporter family.</text>
</comment>
<evidence type="ECO:0000313" key="10">
    <source>
        <dbReference type="Proteomes" id="UP000198552"/>
    </source>
</evidence>
<feature type="transmembrane region" description="Helical" evidence="8">
    <location>
        <begin position="274"/>
        <end position="295"/>
    </location>
</feature>
<dbReference type="SUPFAM" id="SSF103481">
    <property type="entry name" value="Multidrug resistance efflux transporter EmrE"/>
    <property type="match status" value="2"/>
</dbReference>
<feature type="transmembrane region" description="Helical" evidence="8">
    <location>
        <begin position="111"/>
        <end position="130"/>
    </location>
</feature>
<keyword evidence="10" id="KW-1185">Reference proteome</keyword>
<dbReference type="GO" id="GO:0005886">
    <property type="term" value="C:plasma membrane"/>
    <property type="evidence" value="ECO:0007669"/>
    <property type="project" value="UniProtKB-SubCell"/>
</dbReference>
<feature type="transmembrane region" description="Helical" evidence="8">
    <location>
        <begin position="47"/>
        <end position="66"/>
    </location>
</feature>
<reference evidence="10" key="1">
    <citation type="submission" date="2016-10" db="EMBL/GenBank/DDBJ databases">
        <authorList>
            <person name="Varghese N."/>
            <person name="Submissions S."/>
        </authorList>
    </citation>
    <scope>NUCLEOTIDE SEQUENCE [LARGE SCALE GENOMIC DNA]</scope>
    <source>
        <strain evidence="10">EPL6</strain>
    </source>
</reference>
<evidence type="ECO:0000256" key="2">
    <source>
        <dbReference type="ARBA" id="ARBA00007362"/>
    </source>
</evidence>
<proteinExistence type="inferred from homology"/>
<evidence type="ECO:0000256" key="5">
    <source>
        <dbReference type="ARBA" id="ARBA00022692"/>
    </source>
</evidence>
<evidence type="ECO:0000256" key="8">
    <source>
        <dbReference type="SAM" id="Phobius"/>
    </source>
</evidence>
<dbReference type="AlphaFoldDB" id="A0A1G9SZP8"/>
<keyword evidence="6 8" id="KW-1133">Transmembrane helix</keyword>
<feature type="transmembrane region" description="Helical" evidence="8">
    <location>
        <begin position="22"/>
        <end position="40"/>
    </location>
</feature>
<keyword evidence="4" id="KW-1003">Cell membrane</keyword>
<keyword evidence="7 8" id="KW-0472">Membrane</keyword>
<keyword evidence="3" id="KW-0813">Transport</keyword>
<keyword evidence="5 8" id="KW-0812">Transmembrane</keyword>
<feature type="transmembrane region" description="Helical" evidence="8">
    <location>
        <begin position="136"/>
        <end position="158"/>
    </location>
</feature>
<dbReference type="STRING" id="1527607.SAMN05428957_105239"/>
<dbReference type="InterPro" id="IPR004626">
    <property type="entry name" value="RarD"/>
</dbReference>
<evidence type="ECO:0000256" key="1">
    <source>
        <dbReference type="ARBA" id="ARBA00004651"/>
    </source>
</evidence>
<dbReference type="InterPro" id="IPR037185">
    <property type="entry name" value="EmrE-like"/>
</dbReference>
<evidence type="ECO:0000256" key="7">
    <source>
        <dbReference type="ARBA" id="ARBA00023136"/>
    </source>
</evidence>
<dbReference type="EMBL" id="FNHP01000005">
    <property type="protein sequence ID" value="SDM40827.1"/>
    <property type="molecule type" value="Genomic_DNA"/>
</dbReference>
<gene>
    <name evidence="9" type="ORF">SAMN05428957_105239</name>
</gene>
<comment type="subcellular location">
    <subcellularLocation>
        <location evidence="1">Cell membrane</location>
        <topology evidence="1">Multi-pass membrane protein</topology>
    </subcellularLocation>
</comment>
<feature type="transmembrane region" description="Helical" evidence="8">
    <location>
        <begin position="216"/>
        <end position="235"/>
    </location>
</feature>
<feature type="transmembrane region" description="Helical" evidence="8">
    <location>
        <begin position="307"/>
        <end position="325"/>
    </location>
</feature>
<evidence type="ECO:0000313" key="9">
    <source>
        <dbReference type="EMBL" id="SDM40827.1"/>
    </source>
</evidence>
<evidence type="ECO:0000256" key="4">
    <source>
        <dbReference type="ARBA" id="ARBA00022475"/>
    </source>
</evidence>
<protein>
    <submittedName>
        <fullName evidence="9">Chloramphenicol-sensitive protein RarD</fullName>
    </submittedName>
</protein>